<accession>K1SFP5</accession>
<sequence>MAQTDGDNPEDREVDMDTPTFEPMVKVGKVLLDHDSVQYVQVNNVYIYPQPVFKN</sequence>
<protein>
    <submittedName>
        <fullName evidence="2">Uncharacterized protein</fullName>
    </submittedName>
</protein>
<reference evidence="2" key="1">
    <citation type="journal article" date="2013" name="Environ. Microbiol.">
        <title>Microbiota from the distal guts of lean and obese adolescents exhibit partial functional redundancy besides clear differences in community structure.</title>
        <authorList>
            <person name="Ferrer M."/>
            <person name="Ruiz A."/>
            <person name="Lanza F."/>
            <person name="Haange S.B."/>
            <person name="Oberbach A."/>
            <person name="Till H."/>
            <person name="Bargiela R."/>
            <person name="Campoy C."/>
            <person name="Segura M.T."/>
            <person name="Richter M."/>
            <person name="von Bergen M."/>
            <person name="Seifert J."/>
            <person name="Suarez A."/>
        </authorList>
    </citation>
    <scope>NUCLEOTIDE SEQUENCE</scope>
</reference>
<name>K1SFP5_9ZZZZ</name>
<evidence type="ECO:0000313" key="2">
    <source>
        <dbReference type="EMBL" id="EKC59502.1"/>
    </source>
</evidence>
<organism evidence="2">
    <name type="scientific">human gut metagenome</name>
    <dbReference type="NCBI Taxonomy" id="408170"/>
    <lineage>
        <taxon>unclassified sequences</taxon>
        <taxon>metagenomes</taxon>
        <taxon>organismal metagenomes</taxon>
    </lineage>
</organism>
<feature type="compositionally biased region" description="Acidic residues" evidence="1">
    <location>
        <begin position="7"/>
        <end position="16"/>
    </location>
</feature>
<dbReference type="AlphaFoldDB" id="K1SFP5"/>
<gene>
    <name evidence="2" type="ORF">OBE_09469</name>
</gene>
<proteinExistence type="predicted"/>
<comment type="caution">
    <text evidence="2">The sequence shown here is derived from an EMBL/GenBank/DDBJ whole genome shotgun (WGS) entry which is preliminary data.</text>
</comment>
<dbReference type="EMBL" id="AJWZ01006535">
    <property type="protein sequence ID" value="EKC59502.1"/>
    <property type="molecule type" value="Genomic_DNA"/>
</dbReference>
<feature type="non-terminal residue" evidence="2">
    <location>
        <position position="55"/>
    </location>
</feature>
<evidence type="ECO:0000256" key="1">
    <source>
        <dbReference type="SAM" id="MobiDB-lite"/>
    </source>
</evidence>
<feature type="region of interest" description="Disordered" evidence="1">
    <location>
        <begin position="1"/>
        <end position="20"/>
    </location>
</feature>